<evidence type="ECO:0000313" key="3">
    <source>
        <dbReference type="Proteomes" id="UP000327118"/>
    </source>
</evidence>
<gene>
    <name evidence="2" type="ORF">BDV28DRAFT_83085</name>
</gene>
<proteinExistence type="predicted"/>
<feature type="region of interest" description="Disordered" evidence="1">
    <location>
        <begin position="58"/>
        <end position="89"/>
    </location>
</feature>
<feature type="compositionally biased region" description="Low complexity" evidence="1">
    <location>
        <begin position="69"/>
        <end position="84"/>
    </location>
</feature>
<organism evidence="2 3">
    <name type="scientific">Aspergillus coremiiformis</name>
    <dbReference type="NCBI Taxonomy" id="138285"/>
    <lineage>
        <taxon>Eukaryota</taxon>
        <taxon>Fungi</taxon>
        <taxon>Dikarya</taxon>
        <taxon>Ascomycota</taxon>
        <taxon>Pezizomycotina</taxon>
        <taxon>Eurotiomycetes</taxon>
        <taxon>Eurotiomycetidae</taxon>
        <taxon>Eurotiales</taxon>
        <taxon>Aspergillaceae</taxon>
        <taxon>Aspergillus</taxon>
        <taxon>Aspergillus subgen. Circumdati</taxon>
    </lineage>
</organism>
<evidence type="ECO:0000313" key="2">
    <source>
        <dbReference type="EMBL" id="KAE8356656.1"/>
    </source>
</evidence>
<name>A0A5N6ZI95_9EURO</name>
<sequence>MKRSRSRSPALLAIKQHKPLPPTACLTTDALEEHNQNTPPLPLCALLDMALEERAASLSDLPIMPPPSTRSSQSSRSSTPTRPSDAQYRGGHLRRAKIFVGDEIPESISHYVDTSIFHNLINYGNDYLHQVSEKLWRKAKELERRPSGEAEWTEALYAAINDIKPAGFEAVRNRGKLAFPPVSW</sequence>
<accession>A0A5N6ZI95</accession>
<protein>
    <submittedName>
        <fullName evidence="2">Uncharacterized protein</fullName>
    </submittedName>
</protein>
<dbReference type="Proteomes" id="UP000327118">
    <property type="component" value="Unassembled WGS sequence"/>
</dbReference>
<dbReference type="OrthoDB" id="5372703at2759"/>
<keyword evidence="3" id="KW-1185">Reference proteome</keyword>
<reference evidence="3" key="1">
    <citation type="submission" date="2019-04" db="EMBL/GenBank/DDBJ databases">
        <title>Friends and foes A comparative genomics studyof 23 Aspergillus species from section Flavi.</title>
        <authorList>
            <consortium name="DOE Joint Genome Institute"/>
            <person name="Kjaerbolling I."/>
            <person name="Vesth T."/>
            <person name="Frisvad J.C."/>
            <person name="Nybo J.L."/>
            <person name="Theobald S."/>
            <person name="Kildgaard S."/>
            <person name="Isbrandt T."/>
            <person name="Kuo A."/>
            <person name="Sato A."/>
            <person name="Lyhne E.K."/>
            <person name="Kogle M.E."/>
            <person name="Wiebenga A."/>
            <person name="Kun R.S."/>
            <person name="Lubbers R.J."/>
            <person name="Makela M.R."/>
            <person name="Barry K."/>
            <person name="Chovatia M."/>
            <person name="Clum A."/>
            <person name="Daum C."/>
            <person name="Haridas S."/>
            <person name="He G."/>
            <person name="LaButti K."/>
            <person name="Lipzen A."/>
            <person name="Mondo S."/>
            <person name="Riley R."/>
            <person name="Salamov A."/>
            <person name="Simmons B.A."/>
            <person name="Magnuson J.K."/>
            <person name="Henrissat B."/>
            <person name="Mortensen U.H."/>
            <person name="Larsen T.O."/>
            <person name="Devries R.P."/>
            <person name="Grigoriev I.V."/>
            <person name="Machida M."/>
            <person name="Baker S.E."/>
            <person name="Andersen M.R."/>
        </authorList>
    </citation>
    <scope>NUCLEOTIDE SEQUENCE [LARGE SCALE GENOMIC DNA]</scope>
    <source>
        <strain evidence="3">CBS 553.77</strain>
    </source>
</reference>
<evidence type="ECO:0000256" key="1">
    <source>
        <dbReference type="SAM" id="MobiDB-lite"/>
    </source>
</evidence>
<dbReference type="AlphaFoldDB" id="A0A5N6ZI95"/>
<dbReference type="EMBL" id="ML739036">
    <property type="protein sequence ID" value="KAE8356656.1"/>
    <property type="molecule type" value="Genomic_DNA"/>
</dbReference>